<dbReference type="Proteomes" id="UP001165060">
    <property type="component" value="Unassembled WGS sequence"/>
</dbReference>
<dbReference type="SUPFAM" id="SSF55961">
    <property type="entry name" value="Bet v1-like"/>
    <property type="match status" value="3"/>
</dbReference>
<dbReference type="PANTHER" id="PTHR19308:SF14">
    <property type="entry name" value="START DOMAIN-CONTAINING PROTEIN"/>
    <property type="match status" value="1"/>
</dbReference>
<feature type="compositionally biased region" description="Low complexity" evidence="1">
    <location>
        <begin position="1123"/>
        <end position="1133"/>
    </location>
</feature>
<keyword evidence="5" id="KW-1185">Reference proteome</keyword>
<dbReference type="PANTHER" id="PTHR19308">
    <property type="entry name" value="PHOSPHATIDYLCHOLINE TRANSFER PROTEIN"/>
    <property type="match status" value="1"/>
</dbReference>
<feature type="domain" description="START" evidence="3">
    <location>
        <begin position="1024"/>
        <end position="1211"/>
    </location>
</feature>
<protein>
    <recommendedName>
        <fullName evidence="3">START domain-containing protein</fullName>
    </recommendedName>
</protein>
<feature type="transmembrane region" description="Helical" evidence="2">
    <location>
        <begin position="1649"/>
        <end position="1670"/>
    </location>
</feature>
<dbReference type="Gene3D" id="3.30.530.20">
    <property type="match status" value="3"/>
</dbReference>
<proteinExistence type="predicted"/>
<keyword evidence="2" id="KW-0812">Transmembrane</keyword>
<evidence type="ECO:0000256" key="2">
    <source>
        <dbReference type="SAM" id="Phobius"/>
    </source>
</evidence>
<evidence type="ECO:0000313" key="5">
    <source>
        <dbReference type="Proteomes" id="UP001165060"/>
    </source>
</evidence>
<feature type="compositionally biased region" description="Basic and acidic residues" evidence="1">
    <location>
        <begin position="1870"/>
        <end position="1895"/>
    </location>
</feature>
<feature type="transmembrane region" description="Helical" evidence="2">
    <location>
        <begin position="1685"/>
        <end position="1706"/>
    </location>
</feature>
<feature type="transmembrane region" description="Helical" evidence="2">
    <location>
        <begin position="1504"/>
        <end position="1525"/>
    </location>
</feature>
<keyword evidence="2" id="KW-0472">Membrane</keyword>
<organism evidence="4 5">
    <name type="scientific">Tetraparma gracilis</name>
    <dbReference type="NCBI Taxonomy" id="2962635"/>
    <lineage>
        <taxon>Eukaryota</taxon>
        <taxon>Sar</taxon>
        <taxon>Stramenopiles</taxon>
        <taxon>Ochrophyta</taxon>
        <taxon>Bolidophyceae</taxon>
        <taxon>Parmales</taxon>
        <taxon>Triparmaceae</taxon>
        <taxon>Tetraparma</taxon>
    </lineage>
</organism>
<gene>
    <name evidence="4" type="ORF">TeGR_g10188</name>
</gene>
<dbReference type="Pfam" id="PF01852">
    <property type="entry name" value="START"/>
    <property type="match status" value="1"/>
</dbReference>
<dbReference type="InterPro" id="IPR051213">
    <property type="entry name" value="START_lipid_transfer"/>
</dbReference>
<evidence type="ECO:0000259" key="3">
    <source>
        <dbReference type="PROSITE" id="PS50848"/>
    </source>
</evidence>
<evidence type="ECO:0000256" key="1">
    <source>
        <dbReference type="SAM" id="MobiDB-lite"/>
    </source>
</evidence>
<comment type="caution">
    <text evidence="4">The sequence shown here is derived from an EMBL/GenBank/DDBJ whole genome shotgun (WGS) entry which is preliminary data.</text>
</comment>
<evidence type="ECO:0000313" key="4">
    <source>
        <dbReference type="EMBL" id="GMI22107.1"/>
    </source>
</evidence>
<accession>A0ABQ6M9B5</accession>
<dbReference type="InterPro" id="IPR023393">
    <property type="entry name" value="START-like_dom_sf"/>
</dbReference>
<dbReference type="PROSITE" id="PS50848">
    <property type="entry name" value="START"/>
    <property type="match status" value="1"/>
</dbReference>
<dbReference type="EMBL" id="BRYB01003876">
    <property type="protein sequence ID" value="GMI22107.1"/>
    <property type="molecule type" value="Genomic_DNA"/>
</dbReference>
<reference evidence="4 5" key="1">
    <citation type="journal article" date="2023" name="Commun. Biol.">
        <title>Genome analysis of Parmales, the sister group of diatoms, reveals the evolutionary specialization of diatoms from phago-mixotrophs to photoautotrophs.</title>
        <authorList>
            <person name="Ban H."/>
            <person name="Sato S."/>
            <person name="Yoshikawa S."/>
            <person name="Yamada K."/>
            <person name="Nakamura Y."/>
            <person name="Ichinomiya M."/>
            <person name="Sato N."/>
            <person name="Blanc-Mathieu R."/>
            <person name="Endo H."/>
            <person name="Kuwata A."/>
            <person name="Ogata H."/>
        </authorList>
    </citation>
    <scope>NUCLEOTIDE SEQUENCE [LARGE SCALE GENOMIC DNA]</scope>
</reference>
<feature type="region of interest" description="Disordered" evidence="1">
    <location>
        <begin position="1114"/>
        <end position="1147"/>
    </location>
</feature>
<feature type="region of interest" description="Disordered" evidence="1">
    <location>
        <begin position="1790"/>
        <end position="1895"/>
    </location>
</feature>
<name>A0ABQ6M9B5_9STRA</name>
<feature type="transmembrane region" description="Helical" evidence="2">
    <location>
        <begin position="1548"/>
        <end position="1568"/>
    </location>
</feature>
<feature type="compositionally biased region" description="Low complexity" evidence="1">
    <location>
        <begin position="1851"/>
        <end position="1867"/>
    </location>
</feature>
<feature type="region of interest" description="Disordered" evidence="1">
    <location>
        <begin position="127"/>
        <end position="157"/>
    </location>
</feature>
<feature type="compositionally biased region" description="Gly residues" evidence="1">
    <location>
        <begin position="131"/>
        <end position="140"/>
    </location>
</feature>
<dbReference type="InterPro" id="IPR002913">
    <property type="entry name" value="START_lipid-bd_dom"/>
</dbReference>
<keyword evidence="2" id="KW-1133">Transmembrane helix</keyword>
<feature type="compositionally biased region" description="Acidic residues" evidence="1">
    <location>
        <begin position="1790"/>
        <end position="1799"/>
    </location>
</feature>
<feature type="transmembrane region" description="Helical" evidence="2">
    <location>
        <begin position="1580"/>
        <end position="1598"/>
    </location>
</feature>
<sequence length="1895" mass="209964">MLPLRSSAAPPAGCLDVGARLAAGASLFYASATPPAQAGARGRRLVGLAMVARAQAEEEAPGCAPSTLFVDVFPPPPPPYPPPPYPSPLPPASVAPPLPVCSRFALSPTPWGTTTVSLTSALAVLPSPPGKSGGKPGGKPGAAAAPGRGGSALGAPQSKRRASLFAALPSLAASRASPPSPGAAKLPTPEEGRAALAHFHRLLPRLRALHADPAAVDERRLAHQAARVAAPPPLLPHERKLVDDMLLYSEARGEAASWERLPGALNRPVGKYAAVCPGERSRKSRGEAVIDCAAERALAWLLLYDSCERVERHEAKEGGAMPRRMLELGGASAFVKAGKRFPAIASDRIFQNWCVWSKVPDVDGKGRPGYVLCFVPIWEHPDAEAVAAFRRDTDAGAFTEGETRGIWMIRSLAENLCHATLVQTADFKGSMAAQVMDWKLSDNLNIVYQLLNKFERNGAKVDAELRDVFPEPPPVAELSAPLKELVGRSLLLERGALRAAGGASAPPRRAARYMTVASRASEDRQWTTLSSPSRLVDMSMRFAPVEGKTVALGKVEMVCDCGARDAAAWMFHFCSRERMTASVLEGNPARLELGEGMAAHEMLLCTVKKMNYWMADRRFLSHQVAATEASGTYIVAACPPKSDVDVDFGTRLSFVKAKSTCLVRAVALTPTSCRVTMLQLIDAGGWLPARIVGLKIKATLNTLVSMRDCFQQDEEHDTVLKGEKAEKMMGVEQEYSQLELDIFTRVRDKLCGVFEEDMVRLQSPDHFVQMKLGFLEGDANVMAKASAIVDCDIALAASYEMTKTTRAYKVASWTNDYHQRVDVVNDHHEIYQITRDWFGIKPRQFVTTTLWKWRDPSTKRELWCVYDSASAEPTHQPDFPTLPKHIRCSNIMIITYEKLAPVGTVPQTKVTIRQQVDLKGKVPAFVMNKGAVRQLSFLTSLRQNNDRSLEIDGRNRERFLKRLEAGREHRKYSVKENRIVEKGEGYFRIFDDDAVTKKSVQGGSPSVFNHISLPRKGEKLGWGRSETTVGASKEEILSYLWDPVARCRWAETDVERVVLEEVNNHHNFSAQTKKFSAKLGSSMHSREAISENVWKEMEDGQIIIACQPASHELRPEREKRSWSGRVSGRSVRSSARETSTRISEGGGMSEKFVPGVRRFTKDETRVRARCPVAFKIREVSPGICSVTLVTQVDMGGHIPKALSKFFLTQSLTSVLKCQHYYQQLRSLDEYDDEDGKALGVRLMFPNVGHNKKRYKCVQEIVAKHLGLRQLQAKYPWLTEFLKAVVRGRLALNRPVDTNLDCLTVAEAKRMGESLPQALRARKTPQSGLYQWKNQNMSVRQMCAKYDFFEPMMLAISQEVLKSAPWGVVWRVCTGAILSTVDIASDINVVMLYFRTPGQETYGWMLIGMLLVNLFFQLFMTFLQNGIKPRELLRELLVCCLGLKPAKDAWRVAAGVEMEEHHTFSHKLDLMITKGSEIFAESIPGCILQAYAYTKLMKVGGSSKAAVASILISAFTTGFTSATISYDFDTDPENRSGDPDFYGFIPDKGSLRTTLFFCMVVNSSVTLLMRASAAALLISSHVNYFVAYVVGDMILYLTQKVARGDFWYWVPIKGHAANFFVSLLFRVCMKVCCDYTCLVQGRHPGELGGAYWSANIVLAISATFVSVRVYYSSVDEDEVFQEEAKTWTVLGIAATIWALSVVLFARLMRRQYRKTFRSTRLGWRNTVGGFLIAETDSVKSSIIYTSERQWVSIRPEVKAWLSNNWYRFEDEKPAFFTDVFKSKIPADLMPAEEEGAEGEGEGGGGGGMKRKSTMRKPTIRESRGAKVAVEGGGRVTRKWSRTGQGAEGYTYGGSDLSSGASSSAMMSDWDSETHQEQIKRRKGDEARRRKEEERRG</sequence>
<feature type="transmembrane region" description="Helical" evidence="2">
    <location>
        <begin position="1401"/>
        <end position="1422"/>
    </location>
</feature>